<organism evidence="2">
    <name type="scientific">Flavobacterium sp. WC2409</name>
    <dbReference type="NCBI Taxonomy" id="3234139"/>
    <lineage>
        <taxon>Bacteria</taxon>
        <taxon>Pseudomonadati</taxon>
        <taxon>Bacteroidota</taxon>
        <taxon>Flavobacteriia</taxon>
        <taxon>Flavobacteriales</taxon>
        <taxon>Flavobacteriaceae</taxon>
        <taxon>Flavobacterium</taxon>
    </lineage>
</organism>
<dbReference type="SMART" id="SM00886">
    <property type="entry name" value="Dabb"/>
    <property type="match status" value="1"/>
</dbReference>
<proteinExistence type="predicted"/>
<gene>
    <name evidence="2" type="ORF">AB3G34_14370</name>
</gene>
<dbReference type="RefSeq" id="WP_367772725.1">
    <property type="nucleotide sequence ID" value="NZ_CP165625.1"/>
</dbReference>
<dbReference type="Pfam" id="PF07876">
    <property type="entry name" value="Dabb"/>
    <property type="match status" value="1"/>
</dbReference>
<dbReference type="Gene3D" id="3.30.70.100">
    <property type="match status" value="1"/>
</dbReference>
<reference evidence="2" key="1">
    <citation type="submission" date="2024-07" db="EMBL/GenBank/DDBJ databases">
        <authorList>
            <person name="Biller S.J."/>
        </authorList>
    </citation>
    <scope>NUCLEOTIDE SEQUENCE</scope>
    <source>
        <strain evidence="2">WC2409</strain>
    </source>
</reference>
<dbReference type="AlphaFoldDB" id="A0AB39W0X5"/>
<evidence type="ECO:0000313" key="2">
    <source>
        <dbReference type="EMBL" id="XDU95064.1"/>
    </source>
</evidence>
<dbReference type="SUPFAM" id="SSF54909">
    <property type="entry name" value="Dimeric alpha+beta barrel"/>
    <property type="match status" value="1"/>
</dbReference>
<protein>
    <submittedName>
        <fullName evidence="2">Dabb family protein</fullName>
    </submittedName>
</protein>
<dbReference type="EMBL" id="CP165625">
    <property type="protein sequence ID" value="XDU95064.1"/>
    <property type="molecule type" value="Genomic_DNA"/>
</dbReference>
<dbReference type="PROSITE" id="PS51502">
    <property type="entry name" value="S_R_A_B_BARREL"/>
    <property type="match status" value="1"/>
</dbReference>
<dbReference type="InterPro" id="IPR013097">
    <property type="entry name" value="Dabb"/>
</dbReference>
<name>A0AB39W0X5_9FLAO</name>
<feature type="domain" description="Stress-response A/B barrel" evidence="1">
    <location>
        <begin position="31"/>
        <end position="127"/>
    </location>
</feature>
<dbReference type="InterPro" id="IPR011008">
    <property type="entry name" value="Dimeric_a/b-barrel"/>
</dbReference>
<accession>A0AB39W0X5</accession>
<sequence>MMVRRRFIGSTALLGIAGIFGFAKRPIEKPLLHHVFFWLKNPESEADKQQLISGLKTLAAIPTIRHIHVGVLASTEKREVVDTSWDVSELMFFDDEAGQKVYQDHPIHQAFVKNCSHLWTKVLVYDSIDV</sequence>
<evidence type="ECO:0000259" key="1">
    <source>
        <dbReference type="PROSITE" id="PS51502"/>
    </source>
</evidence>